<name>A0A811Q555_9POAL</name>
<dbReference type="Proteomes" id="UP000604825">
    <property type="component" value="Unassembled WGS sequence"/>
</dbReference>
<sequence length="104" mass="11049">MGGGGKRKQERDRGLVCELDEDGHGKASWVRMGMATVSSMASAAPAPSLERLGLERRDGVNGMGLSLLVPDDTDDPALLMPALLPGPFPLCSCDSQQVPRRQSE</sequence>
<organism evidence="1 2">
    <name type="scientific">Miscanthus lutarioriparius</name>
    <dbReference type="NCBI Taxonomy" id="422564"/>
    <lineage>
        <taxon>Eukaryota</taxon>
        <taxon>Viridiplantae</taxon>
        <taxon>Streptophyta</taxon>
        <taxon>Embryophyta</taxon>
        <taxon>Tracheophyta</taxon>
        <taxon>Spermatophyta</taxon>
        <taxon>Magnoliopsida</taxon>
        <taxon>Liliopsida</taxon>
        <taxon>Poales</taxon>
        <taxon>Poaceae</taxon>
        <taxon>PACMAD clade</taxon>
        <taxon>Panicoideae</taxon>
        <taxon>Andropogonodae</taxon>
        <taxon>Andropogoneae</taxon>
        <taxon>Saccharinae</taxon>
        <taxon>Miscanthus</taxon>
    </lineage>
</organism>
<gene>
    <name evidence="1" type="ORF">NCGR_LOCUS34341</name>
</gene>
<accession>A0A811Q555</accession>
<dbReference type="EMBL" id="CAJGYO010000008">
    <property type="protein sequence ID" value="CAD6250562.1"/>
    <property type="molecule type" value="Genomic_DNA"/>
</dbReference>
<dbReference type="AlphaFoldDB" id="A0A811Q555"/>
<protein>
    <submittedName>
        <fullName evidence="1">Uncharacterized protein</fullName>
    </submittedName>
</protein>
<evidence type="ECO:0000313" key="1">
    <source>
        <dbReference type="EMBL" id="CAD6250562.1"/>
    </source>
</evidence>
<reference evidence="1" key="1">
    <citation type="submission" date="2020-10" db="EMBL/GenBank/DDBJ databases">
        <authorList>
            <person name="Han B."/>
            <person name="Lu T."/>
            <person name="Zhao Q."/>
            <person name="Huang X."/>
            <person name="Zhao Y."/>
        </authorList>
    </citation>
    <scope>NUCLEOTIDE SEQUENCE</scope>
</reference>
<evidence type="ECO:0000313" key="2">
    <source>
        <dbReference type="Proteomes" id="UP000604825"/>
    </source>
</evidence>
<keyword evidence="2" id="KW-1185">Reference proteome</keyword>
<proteinExistence type="predicted"/>
<comment type="caution">
    <text evidence="1">The sequence shown here is derived from an EMBL/GenBank/DDBJ whole genome shotgun (WGS) entry which is preliminary data.</text>
</comment>